<evidence type="ECO:0000256" key="3">
    <source>
        <dbReference type="ARBA" id="ARBA00022475"/>
    </source>
</evidence>
<dbReference type="Pfam" id="PF00892">
    <property type="entry name" value="EamA"/>
    <property type="match status" value="2"/>
</dbReference>
<feature type="domain" description="EamA" evidence="8">
    <location>
        <begin position="163"/>
        <end position="295"/>
    </location>
</feature>
<evidence type="ECO:0000313" key="10">
    <source>
        <dbReference type="Proteomes" id="UP000824214"/>
    </source>
</evidence>
<dbReference type="Gene3D" id="1.10.3730.20">
    <property type="match status" value="1"/>
</dbReference>
<dbReference type="InterPro" id="IPR000620">
    <property type="entry name" value="EamA_dom"/>
</dbReference>
<feature type="transmembrane region" description="Helical" evidence="7">
    <location>
        <begin position="166"/>
        <end position="185"/>
    </location>
</feature>
<feature type="transmembrane region" description="Helical" evidence="7">
    <location>
        <begin position="197"/>
        <end position="216"/>
    </location>
</feature>
<proteinExistence type="inferred from homology"/>
<dbReference type="GO" id="GO:0005886">
    <property type="term" value="C:plasma membrane"/>
    <property type="evidence" value="ECO:0007669"/>
    <property type="project" value="UniProtKB-SubCell"/>
</dbReference>
<dbReference type="AlphaFoldDB" id="A0A9D2RZA4"/>
<feature type="transmembrane region" description="Helical" evidence="7">
    <location>
        <begin position="254"/>
        <end position="274"/>
    </location>
</feature>
<reference evidence="9" key="1">
    <citation type="journal article" date="2021" name="PeerJ">
        <title>Extensive microbial diversity within the chicken gut microbiome revealed by metagenomics and culture.</title>
        <authorList>
            <person name="Gilroy R."/>
            <person name="Ravi A."/>
            <person name="Getino M."/>
            <person name="Pursley I."/>
            <person name="Horton D.L."/>
            <person name="Alikhan N.F."/>
            <person name="Baker D."/>
            <person name="Gharbi K."/>
            <person name="Hall N."/>
            <person name="Watson M."/>
            <person name="Adriaenssens E.M."/>
            <person name="Foster-Nyarko E."/>
            <person name="Jarju S."/>
            <person name="Secka A."/>
            <person name="Antonio M."/>
            <person name="Oren A."/>
            <person name="Chaudhuri R.R."/>
            <person name="La Ragione R."/>
            <person name="Hildebrand F."/>
            <person name="Pallen M.J."/>
        </authorList>
    </citation>
    <scope>NUCLEOTIDE SEQUENCE</scope>
    <source>
        <strain evidence="9">ChiBcolR8-3208</strain>
    </source>
</reference>
<comment type="similarity">
    <text evidence="2">Belongs to the EamA transporter family.</text>
</comment>
<feature type="transmembrane region" description="Helical" evidence="7">
    <location>
        <begin position="83"/>
        <end position="101"/>
    </location>
</feature>
<dbReference type="InterPro" id="IPR037185">
    <property type="entry name" value="EmrE-like"/>
</dbReference>
<dbReference type="PANTHER" id="PTHR42920:SF5">
    <property type="entry name" value="EAMA DOMAIN-CONTAINING PROTEIN"/>
    <property type="match status" value="1"/>
</dbReference>
<evidence type="ECO:0000313" key="9">
    <source>
        <dbReference type="EMBL" id="HJB38313.1"/>
    </source>
</evidence>
<organism evidence="9 10">
    <name type="scientific">Candidatus Acutalibacter ornithocaccae</name>
    <dbReference type="NCBI Taxonomy" id="2838416"/>
    <lineage>
        <taxon>Bacteria</taxon>
        <taxon>Bacillati</taxon>
        <taxon>Bacillota</taxon>
        <taxon>Clostridia</taxon>
        <taxon>Eubacteriales</taxon>
        <taxon>Acutalibacteraceae</taxon>
        <taxon>Acutalibacter</taxon>
    </lineage>
</organism>
<feature type="transmembrane region" description="Helical" evidence="7">
    <location>
        <begin position="45"/>
        <end position="62"/>
    </location>
</feature>
<dbReference type="SUPFAM" id="SSF103481">
    <property type="entry name" value="Multidrug resistance efflux transporter EmrE"/>
    <property type="match status" value="2"/>
</dbReference>
<reference evidence="9" key="2">
    <citation type="submission" date="2021-04" db="EMBL/GenBank/DDBJ databases">
        <authorList>
            <person name="Gilroy R."/>
        </authorList>
    </citation>
    <scope>NUCLEOTIDE SEQUENCE</scope>
    <source>
        <strain evidence="9">ChiBcolR8-3208</strain>
    </source>
</reference>
<name>A0A9D2RZA4_9FIRM</name>
<evidence type="ECO:0000256" key="5">
    <source>
        <dbReference type="ARBA" id="ARBA00022989"/>
    </source>
</evidence>
<evidence type="ECO:0000256" key="1">
    <source>
        <dbReference type="ARBA" id="ARBA00004651"/>
    </source>
</evidence>
<comment type="subcellular location">
    <subcellularLocation>
        <location evidence="1">Cell membrane</location>
        <topology evidence="1">Multi-pass membrane protein</topology>
    </subcellularLocation>
</comment>
<dbReference type="Proteomes" id="UP000824214">
    <property type="component" value="Unassembled WGS sequence"/>
</dbReference>
<evidence type="ECO:0000256" key="2">
    <source>
        <dbReference type="ARBA" id="ARBA00007362"/>
    </source>
</evidence>
<keyword evidence="3" id="KW-1003">Cell membrane</keyword>
<evidence type="ECO:0000259" key="8">
    <source>
        <dbReference type="Pfam" id="PF00892"/>
    </source>
</evidence>
<feature type="transmembrane region" description="Helical" evidence="7">
    <location>
        <begin position="113"/>
        <end position="130"/>
    </location>
</feature>
<keyword evidence="5 7" id="KW-1133">Transmembrane helix</keyword>
<dbReference type="InterPro" id="IPR051258">
    <property type="entry name" value="Diverse_Substrate_Transporter"/>
</dbReference>
<gene>
    <name evidence="9" type="ORF">H9942_09660</name>
</gene>
<evidence type="ECO:0000256" key="6">
    <source>
        <dbReference type="ARBA" id="ARBA00023136"/>
    </source>
</evidence>
<comment type="caution">
    <text evidence="9">The sequence shown here is derived from an EMBL/GenBank/DDBJ whole genome shotgun (WGS) entry which is preliminary data.</text>
</comment>
<feature type="transmembrane region" description="Helical" evidence="7">
    <location>
        <begin position="222"/>
        <end position="242"/>
    </location>
</feature>
<sequence length="308" mass="32182">MERNRTQLRGAALLMLTALIWGTAFVAQSVGMDHVGPCAFTAVRNYIGCVALLPVIAFASRLRKGKPEDDGEQVPPAKARKRLALWGAACGLLLGSATLLQQAGMQTASPGKAGFLTALYIVIVPVLGVFLGRRPGLKVWAGVVLALVGAYLLSVKGGEGIATGDLLVIASAVVFSLHILVVDFVPAGVDGVKLSCVQFLVAGLLATVLALLFESFTFSDILAAWVPLLYTGIISSGVGYTLQILGQRTVNPTVASLILSLESVFAVLAGWVLLGQPLSPRELVGCALVFAAVVLAQLPQKKPKVQSE</sequence>
<feature type="transmembrane region" description="Helical" evidence="7">
    <location>
        <begin position="137"/>
        <end position="154"/>
    </location>
</feature>
<keyword evidence="6 7" id="KW-0472">Membrane</keyword>
<evidence type="ECO:0000256" key="7">
    <source>
        <dbReference type="SAM" id="Phobius"/>
    </source>
</evidence>
<dbReference type="PANTHER" id="PTHR42920">
    <property type="entry name" value="OS03G0707200 PROTEIN-RELATED"/>
    <property type="match status" value="1"/>
</dbReference>
<feature type="domain" description="EamA" evidence="8">
    <location>
        <begin position="9"/>
        <end position="154"/>
    </location>
</feature>
<protein>
    <submittedName>
        <fullName evidence="9">DMT family transporter</fullName>
    </submittedName>
</protein>
<dbReference type="EMBL" id="DWXZ01000208">
    <property type="protein sequence ID" value="HJB38313.1"/>
    <property type="molecule type" value="Genomic_DNA"/>
</dbReference>
<evidence type="ECO:0000256" key="4">
    <source>
        <dbReference type="ARBA" id="ARBA00022692"/>
    </source>
</evidence>
<keyword evidence="4 7" id="KW-0812">Transmembrane</keyword>
<accession>A0A9D2RZA4</accession>